<feature type="region of interest" description="Disordered" evidence="6">
    <location>
        <begin position="310"/>
        <end position="355"/>
    </location>
</feature>
<dbReference type="InterPro" id="IPR011545">
    <property type="entry name" value="DEAD/DEAH_box_helicase_dom"/>
</dbReference>
<evidence type="ECO:0000256" key="6">
    <source>
        <dbReference type="SAM" id="MobiDB-lite"/>
    </source>
</evidence>
<dbReference type="Pfam" id="PF00270">
    <property type="entry name" value="DEAD"/>
    <property type="match status" value="1"/>
</dbReference>
<organism evidence="9">
    <name type="scientific">hydrothermal vent metagenome</name>
    <dbReference type="NCBI Taxonomy" id="652676"/>
    <lineage>
        <taxon>unclassified sequences</taxon>
        <taxon>metagenomes</taxon>
        <taxon>ecological metagenomes</taxon>
    </lineage>
</organism>
<dbReference type="GO" id="GO:0016787">
    <property type="term" value="F:hydrolase activity"/>
    <property type="evidence" value="ECO:0007669"/>
    <property type="project" value="UniProtKB-KW"/>
</dbReference>
<sequence length="432" mass="48050">MKKGKLDLSQAATVVLDEADEMLSMGFIEDIETILDETSEQRQTALFSATLPRQIRQLANKYMDQPQTIAIERSQRTVSTIEQRAYLVNEHDKLAALTRLFEVEPISSALIFAKTRVGTAALANELTARGFPAEPLNGDLSQQAREQVLGRFRHNKIKVLVATDVAARGLDIDDISHVFNFDLPQDSEIYVHRVGRTGRAGKTGIALTLFTPKEQWRLRKIEKYTKQKIETAKLPTPEDIKGRREAELLEKMAVWLKRGRCSRERELVAGLVEDGHDLLEIAAIALKLARAEEKQRPIAKIGAVVASSARQNKRDRFGNGRKRGNFGGNGRFNKGNGNGRFNEKNGRQKGNRSHESGMVRLSLNAGRADGLRPNDVVGTIAFHANIPGSAIGAIHIQDEHTLVDVPEQFAQKVLSKTGSYRVHKKKLSVEKA</sequence>
<dbReference type="InterPro" id="IPR012677">
    <property type="entry name" value="Nucleotide-bd_a/b_plait_sf"/>
</dbReference>
<feature type="domain" description="Helicase C-terminal" evidence="8">
    <location>
        <begin position="96"/>
        <end position="240"/>
    </location>
</feature>
<evidence type="ECO:0000256" key="1">
    <source>
        <dbReference type="ARBA" id="ARBA00022490"/>
    </source>
</evidence>
<dbReference type="SMART" id="SM00490">
    <property type="entry name" value="HELICc"/>
    <property type="match status" value="1"/>
</dbReference>
<evidence type="ECO:0000256" key="2">
    <source>
        <dbReference type="ARBA" id="ARBA00022741"/>
    </source>
</evidence>
<keyword evidence="1" id="KW-0963">Cytoplasm</keyword>
<dbReference type="EMBL" id="UOEU01000826">
    <property type="protein sequence ID" value="VAW41178.1"/>
    <property type="molecule type" value="Genomic_DNA"/>
</dbReference>
<reference evidence="9" key="1">
    <citation type="submission" date="2018-06" db="EMBL/GenBank/DDBJ databases">
        <authorList>
            <person name="Zhirakovskaya E."/>
        </authorList>
    </citation>
    <scope>NUCLEOTIDE SEQUENCE</scope>
</reference>
<dbReference type="GO" id="GO:0003676">
    <property type="term" value="F:nucleic acid binding"/>
    <property type="evidence" value="ECO:0007669"/>
    <property type="project" value="InterPro"/>
</dbReference>
<dbReference type="InterPro" id="IPR005580">
    <property type="entry name" value="DbpA/CsdA_RNA-bd_dom"/>
</dbReference>
<dbReference type="InterPro" id="IPR050079">
    <property type="entry name" value="DEAD_box_RNA_helicase"/>
</dbReference>
<dbReference type="PROSITE" id="PS51194">
    <property type="entry name" value="HELICASE_CTER"/>
    <property type="match status" value="1"/>
</dbReference>
<evidence type="ECO:0000256" key="3">
    <source>
        <dbReference type="ARBA" id="ARBA00022801"/>
    </source>
</evidence>
<dbReference type="SUPFAM" id="SSF52540">
    <property type="entry name" value="P-loop containing nucleoside triphosphate hydrolases"/>
    <property type="match status" value="1"/>
</dbReference>
<dbReference type="InterPro" id="IPR000629">
    <property type="entry name" value="RNA-helicase_DEAD-box_CS"/>
</dbReference>
<dbReference type="GO" id="GO:0003724">
    <property type="term" value="F:RNA helicase activity"/>
    <property type="evidence" value="ECO:0007669"/>
    <property type="project" value="UniProtKB-EC"/>
</dbReference>
<dbReference type="PROSITE" id="PS51192">
    <property type="entry name" value="HELICASE_ATP_BIND_1"/>
    <property type="match status" value="1"/>
</dbReference>
<dbReference type="InterPro" id="IPR001650">
    <property type="entry name" value="Helicase_C-like"/>
</dbReference>
<dbReference type="PANTHER" id="PTHR47959">
    <property type="entry name" value="ATP-DEPENDENT RNA HELICASE RHLE-RELATED"/>
    <property type="match status" value="1"/>
</dbReference>
<dbReference type="AlphaFoldDB" id="A0A3B0VBV5"/>
<dbReference type="Gene3D" id="3.40.50.300">
    <property type="entry name" value="P-loop containing nucleotide triphosphate hydrolases"/>
    <property type="match status" value="2"/>
</dbReference>
<dbReference type="InterPro" id="IPR014001">
    <property type="entry name" value="Helicase_ATP-bd"/>
</dbReference>
<accession>A0A3B0VBV5</accession>
<dbReference type="Pfam" id="PF00271">
    <property type="entry name" value="Helicase_C"/>
    <property type="match status" value="1"/>
</dbReference>
<dbReference type="EC" id="3.6.4.13" evidence="9"/>
<keyword evidence="4 9" id="KW-0347">Helicase</keyword>
<feature type="compositionally biased region" description="Basic and acidic residues" evidence="6">
    <location>
        <begin position="341"/>
        <end position="355"/>
    </location>
</feature>
<dbReference type="CDD" id="cd18787">
    <property type="entry name" value="SF2_C_DEAD"/>
    <property type="match status" value="1"/>
</dbReference>
<keyword evidence="2" id="KW-0547">Nucleotide-binding</keyword>
<dbReference type="Pfam" id="PF25399">
    <property type="entry name" value="DeaD_dimer"/>
    <property type="match status" value="1"/>
</dbReference>
<dbReference type="GO" id="GO:0005524">
    <property type="term" value="F:ATP binding"/>
    <property type="evidence" value="ECO:0007669"/>
    <property type="project" value="UniProtKB-KW"/>
</dbReference>
<evidence type="ECO:0000259" key="7">
    <source>
        <dbReference type="PROSITE" id="PS51192"/>
    </source>
</evidence>
<proteinExistence type="predicted"/>
<dbReference type="GO" id="GO:0005829">
    <property type="term" value="C:cytosol"/>
    <property type="evidence" value="ECO:0007669"/>
    <property type="project" value="TreeGrafter"/>
</dbReference>
<dbReference type="Pfam" id="PF03880">
    <property type="entry name" value="DbpA"/>
    <property type="match status" value="1"/>
</dbReference>
<dbReference type="PROSITE" id="PS00039">
    <property type="entry name" value="DEAD_ATP_HELICASE"/>
    <property type="match status" value="1"/>
</dbReference>
<evidence type="ECO:0000259" key="8">
    <source>
        <dbReference type="PROSITE" id="PS51194"/>
    </source>
</evidence>
<dbReference type="CDD" id="cd12252">
    <property type="entry name" value="RRM_DbpA"/>
    <property type="match status" value="1"/>
</dbReference>
<protein>
    <submittedName>
        <fullName evidence="9">DEAD-box ATP-dependent RNA helicase DeaD (= CshA)</fullName>
        <ecNumber evidence="9">3.6.4.13</ecNumber>
    </submittedName>
</protein>
<evidence type="ECO:0000256" key="5">
    <source>
        <dbReference type="ARBA" id="ARBA00022840"/>
    </source>
</evidence>
<dbReference type="InterPro" id="IPR027417">
    <property type="entry name" value="P-loop_NTPase"/>
</dbReference>
<evidence type="ECO:0000256" key="4">
    <source>
        <dbReference type="ARBA" id="ARBA00022806"/>
    </source>
</evidence>
<keyword evidence="5" id="KW-0067">ATP-binding</keyword>
<name>A0A3B0VBV5_9ZZZZ</name>
<keyword evidence="3 9" id="KW-0378">Hydrolase</keyword>
<feature type="domain" description="Helicase ATP-binding" evidence="7">
    <location>
        <begin position="1"/>
        <end position="69"/>
    </location>
</feature>
<dbReference type="InterPro" id="IPR057325">
    <property type="entry name" value="DeaD_dimer"/>
</dbReference>
<dbReference type="PANTHER" id="PTHR47959:SF17">
    <property type="entry name" value="ATP-DEPENDENT RNA HELICASE DEAD BOX FAMILY"/>
    <property type="match status" value="1"/>
</dbReference>
<dbReference type="Gene3D" id="3.30.70.330">
    <property type="match status" value="1"/>
</dbReference>
<gene>
    <name evidence="9" type="ORF">MNBD_CHLOROFLEXI01-707</name>
</gene>
<evidence type="ECO:0000313" key="9">
    <source>
        <dbReference type="EMBL" id="VAW41178.1"/>
    </source>
</evidence>